<evidence type="ECO:0000313" key="4">
    <source>
        <dbReference type="Proteomes" id="UP000316921"/>
    </source>
</evidence>
<evidence type="ECO:0000259" key="2">
    <source>
        <dbReference type="Pfam" id="PF13635"/>
    </source>
</evidence>
<dbReference type="Gene3D" id="3.40.50.300">
    <property type="entry name" value="P-loop containing nucleotide triphosphate hydrolases"/>
    <property type="match status" value="1"/>
</dbReference>
<gene>
    <name evidence="3" type="ORF">Pla133_02480</name>
</gene>
<dbReference type="PANTHER" id="PTHR43566:SF2">
    <property type="entry name" value="DUF4143 DOMAIN-CONTAINING PROTEIN"/>
    <property type="match status" value="1"/>
</dbReference>
<dbReference type="KEGG" id="pbap:Pla133_02480"/>
<dbReference type="InterPro" id="IPR041682">
    <property type="entry name" value="AAA_14"/>
</dbReference>
<name>A0A518BDW9_9BACT</name>
<evidence type="ECO:0000313" key="3">
    <source>
        <dbReference type="EMBL" id="QDU65184.1"/>
    </source>
</evidence>
<keyword evidence="4" id="KW-1185">Reference proteome</keyword>
<reference evidence="3 4" key="1">
    <citation type="submission" date="2019-02" db="EMBL/GenBank/DDBJ databases">
        <title>Deep-cultivation of Planctomycetes and their phenomic and genomic characterization uncovers novel biology.</title>
        <authorList>
            <person name="Wiegand S."/>
            <person name="Jogler M."/>
            <person name="Boedeker C."/>
            <person name="Pinto D."/>
            <person name="Vollmers J."/>
            <person name="Rivas-Marin E."/>
            <person name="Kohn T."/>
            <person name="Peeters S.H."/>
            <person name="Heuer A."/>
            <person name="Rast P."/>
            <person name="Oberbeckmann S."/>
            <person name="Bunk B."/>
            <person name="Jeske O."/>
            <person name="Meyerdierks A."/>
            <person name="Storesund J.E."/>
            <person name="Kallscheuer N."/>
            <person name="Luecker S."/>
            <person name="Lage O.M."/>
            <person name="Pohl T."/>
            <person name="Merkel B.J."/>
            <person name="Hornburger P."/>
            <person name="Mueller R.-W."/>
            <person name="Bruemmer F."/>
            <person name="Labrenz M."/>
            <person name="Spormann A.M."/>
            <person name="Op den Camp H."/>
            <person name="Overmann J."/>
            <person name="Amann R."/>
            <person name="Jetten M.S.M."/>
            <person name="Mascher T."/>
            <person name="Medema M.H."/>
            <person name="Devos D.P."/>
            <person name="Kaster A.-K."/>
            <person name="Ovreas L."/>
            <person name="Rohde M."/>
            <person name="Galperin M.Y."/>
            <person name="Jogler C."/>
        </authorList>
    </citation>
    <scope>NUCLEOTIDE SEQUENCE [LARGE SCALE GENOMIC DNA]</scope>
    <source>
        <strain evidence="3 4">Pla133</strain>
    </source>
</reference>
<evidence type="ECO:0000259" key="1">
    <source>
        <dbReference type="Pfam" id="PF13173"/>
    </source>
</evidence>
<accession>A0A518BDW9</accession>
<dbReference type="Pfam" id="PF13635">
    <property type="entry name" value="DUF4143"/>
    <property type="match status" value="1"/>
</dbReference>
<protein>
    <recommendedName>
        <fullName evidence="5">ATP-binding protein</fullName>
    </recommendedName>
</protein>
<sequence length="393" mass="43924">MVDTAAMQIPRSRARGSVEEALRRSPVTVLTGPRQSGKTTLAREFADPDSVNYFDLEDPVSLARLDEPMTALRPLEGLVVIDEVQRRPDLFPALRVLADRRGSEARFLILGSASGALLRQSSESLAGRAEHVELGGFDLNEVGPKSQRPLWLRGGFPRSFLAATEEDSAQWRRQFVRTLLERDLPDWGVRVPSTALRRFWTMVAHYHGQTWNAAEPARALGVSEATCRRYLDLLTDALVVRQLQPWHANLKKRQVKSPKVYVRDSGLLHTLLGLDSEMALLEHPKLGASWEGFAIEQILARVPHDDAWFWATHQGAEIDLVLRRGSRLLGVECKRADAPTMTKSIRIAIADLALERVAVVYPGRKRYPIDDRVDVVPLETLAADEPLFPDAAS</sequence>
<dbReference type="Proteomes" id="UP000316921">
    <property type="component" value="Chromosome"/>
</dbReference>
<dbReference type="SUPFAM" id="SSF52540">
    <property type="entry name" value="P-loop containing nucleoside triphosphate hydrolases"/>
    <property type="match status" value="1"/>
</dbReference>
<evidence type="ECO:0008006" key="5">
    <source>
        <dbReference type="Google" id="ProtNLM"/>
    </source>
</evidence>
<proteinExistence type="predicted"/>
<dbReference type="InterPro" id="IPR025420">
    <property type="entry name" value="DUF4143"/>
</dbReference>
<dbReference type="PANTHER" id="PTHR43566">
    <property type="entry name" value="CONSERVED PROTEIN"/>
    <property type="match status" value="1"/>
</dbReference>
<dbReference type="EMBL" id="CP036287">
    <property type="protein sequence ID" value="QDU65184.1"/>
    <property type="molecule type" value="Genomic_DNA"/>
</dbReference>
<dbReference type="AlphaFoldDB" id="A0A518BDW9"/>
<dbReference type="InterPro" id="IPR027417">
    <property type="entry name" value="P-loop_NTPase"/>
</dbReference>
<feature type="domain" description="AAA" evidence="1">
    <location>
        <begin position="25"/>
        <end position="142"/>
    </location>
</feature>
<dbReference type="Pfam" id="PF13173">
    <property type="entry name" value="AAA_14"/>
    <property type="match status" value="1"/>
</dbReference>
<organism evidence="3 4">
    <name type="scientific">Engelhardtia mirabilis</name>
    <dbReference type="NCBI Taxonomy" id="2528011"/>
    <lineage>
        <taxon>Bacteria</taxon>
        <taxon>Pseudomonadati</taxon>
        <taxon>Planctomycetota</taxon>
        <taxon>Planctomycetia</taxon>
        <taxon>Planctomycetia incertae sedis</taxon>
        <taxon>Engelhardtia</taxon>
    </lineage>
</organism>
<feature type="domain" description="DUF4143" evidence="2">
    <location>
        <begin position="181"/>
        <end position="335"/>
    </location>
</feature>